<organism evidence="1 2">
    <name type="scientific">Halomonas citrativorans</name>
    <dbReference type="NCBI Taxonomy" id="2742612"/>
    <lineage>
        <taxon>Bacteria</taxon>
        <taxon>Pseudomonadati</taxon>
        <taxon>Pseudomonadota</taxon>
        <taxon>Gammaproteobacteria</taxon>
        <taxon>Oceanospirillales</taxon>
        <taxon>Halomonadaceae</taxon>
        <taxon>Halomonas</taxon>
    </lineage>
</organism>
<sequence length="39" mass="4680">MNAAYYGMLKNMEKPAHWQETFDIESTTVFNLNRQEQRS</sequence>
<proteinExistence type="predicted"/>
<name>A0A1R4HYU6_9GAMM</name>
<dbReference type="AlphaFoldDB" id="A0A1R4HYU6"/>
<reference evidence="1 2" key="1">
    <citation type="submission" date="2017-02" db="EMBL/GenBank/DDBJ databases">
        <authorList>
            <person name="Dridi B."/>
        </authorList>
    </citation>
    <scope>NUCLEOTIDE SEQUENCE [LARGE SCALE GENOMIC DNA]</scope>
    <source>
        <strain evidence="1 2">JB380</strain>
    </source>
</reference>
<gene>
    <name evidence="1" type="ORF">CZ787_08670</name>
</gene>
<accession>A0A1R4HYU6</accession>
<evidence type="ECO:0000313" key="1">
    <source>
        <dbReference type="EMBL" id="SJN12702.1"/>
    </source>
</evidence>
<protein>
    <submittedName>
        <fullName evidence="1">Uncharacterized protein</fullName>
    </submittedName>
</protein>
<evidence type="ECO:0000313" key="2">
    <source>
        <dbReference type="Proteomes" id="UP000196331"/>
    </source>
</evidence>
<comment type="caution">
    <text evidence="1">The sequence shown here is derived from an EMBL/GenBank/DDBJ whole genome shotgun (WGS) entry which is preliminary data.</text>
</comment>
<dbReference type="Proteomes" id="UP000196331">
    <property type="component" value="Unassembled WGS sequence"/>
</dbReference>
<dbReference type="EMBL" id="FUKM01000033">
    <property type="protein sequence ID" value="SJN12702.1"/>
    <property type="molecule type" value="Genomic_DNA"/>
</dbReference>